<feature type="region of interest" description="Disordered" evidence="1">
    <location>
        <begin position="207"/>
        <end position="232"/>
    </location>
</feature>
<evidence type="ECO:0000256" key="1">
    <source>
        <dbReference type="SAM" id="MobiDB-lite"/>
    </source>
</evidence>
<dbReference type="AlphaFoldDB" id="A0A3M7PYX0"/>
<gene>
    <name evidence="2" type="ORF">BpHYR1_020155</name>
</gene>
<feature type="compositionally biased region" description="Polar residues" evidence="1">
    <location>
        <begin position="213"/>
        <end position="222"/>
    </location>
</feature>
<comment type="caution">
    <text evidence="2">The sequence shown here is derived from an EMBL/GenBank/DDBJ whole genome shotgun (WGS) entry which is preliminary data.</text>
</comment>
<feature type="region of interest" description="Disordered" evidence="1">
    <location>
        <begin position="132"/>
        <end position="154"/>
    </location>
</feature>
<reference evidence="2 3" key="1">
    <citation type="journal article" date="2018" name="Sci. Rep.">
        <title>Genomic signatures of local adaptation to the degree of environmental predictability in rotifers.</title>
        <authorList>
            <person name="Franch-Gras L."/>
            <person name="Hahn C."/>
            <person name="Garcia-Roger E.M."/>
            <person name="Carmona M.J."/>
            <person name="Serra M."/>
            <person name="Gomez A."/>
        </authorList>
    </citation>
    <scope>NUCLEOTIDE SEQUENCE [LARGE SCALE GENOMIC DNA]</scope>
    <source>
        <strain evidence="2">HYR1</strain>
    </source>
</reference>
<dbReference type="Proteomes" id="UP000276133">
    <property type="component" value="Unassembled WGS sequence"/>
</dbReference>
<accession>A0A3M7PYX0</accession>
<keyword evidence="3" id="KW-1185">Reference proteome</keyword>
<protein>
    <submittedName>
        <fullName evidence="2">Uncharacterized protein</fullName>
    </submittedName>
</protein>
<sequence>MGIIEKIDVGRRHVTNRITHLCYISRKPVGENRRAITINSAYCLQQAQFGVRLIEEERVSFAQNGVGASLGRLVRNQIAELSSEEQSVLLRIGRRAARRPIRAQKRRRYELDQRCRANTAFLVVSKCRRAAATPPAPGSRKWRRRRRSALGDTRTRTRTASAWYKCRRSSTDCARTRSRRARTGCPCSRIDSCTATPTYLSGCKWRRSDTDSTRTNSPQSHRTCPDSRASTRTEIRTDSMPHTNRCSCTASIDTRRRAARTTDRCGPADTGTGSRTAAATHTFRSRTANWHSRFVPLRISDR</sequence>
<proteinExistence type="predicted"/>
<organism evidence="2 3">
    <name type="scientific">Brachionus plicatilis</name>
    <name type="common">Marine rotifer</name>
    <name type="synonym">Brachionus muelleri</name>
    <dbReference type="NCBI Taxonomy" id="10195"/>
    <lineage>
        <taxon>Eukaryota</taxon>
        <taxon>Metazoa</taxon>
        <taxon>Spiralia</taxon>
        <taxon>Gnathifera</taxon>
        <taxon>Rotifera</taxon>
        <taxon>Eurotatoria</taxon>
        <taxon>Monogononta</taxon>
        <taxon>Pseudotrocha</taxon>
        <taxon>Ploima</taxon>
        <taxon>Brachionidae</taxon>
        <taxon>Brachionus</taxon>
    </lineage>
</organism>
<feature type="compositionally biased region" description="Basic and acidic residues" evidence="1">
    <location>
        <begin position="223"/>
        <end position="232"/>
    </location>
</feature>
<name>A0A3M7PYX0_BRAPC</name>
<evidence type="ECO:0000313" key="2">
    <source>
        <dbReference type="EMBL" id="RNA03848.1"/>
    </source>
</evidence>
<dbReference type="EMBL" id="REGN01008324">
    <property type="protein sequence ID" value="RNA03848.1"/>
    <property type="molecule type" value="Genomic_DNA"/>
</dbReference>
<evidence type="ECO:0000313" key="3">
    <source>
        <dbReference type="Proteomes" id="UP000276133"/>
    </source>
</evidence>